<feature type="transmembrane region" description="Helical" evidence="6">
    <location>
        <begin position="179"/>
        <end position="199"/>
    </location>
</feature>
<feature type="transmembrane region" description="Helical" evidence="6">
    <location>
        <begin position="38"/>
        <end position="59"/>
    </location>
</feature>
<evidence type="ECO:0000256" key="6">
    <source>
        <dbReference type="SAM" id="Phobius"/>
    </source>
</evidence>
<dbReference type="NCBIfam" id="NF041756">
    <property type="entry name" value="EfeU"/>
    <property type="match status" value="1"/>
</dbReference>
<protein>
    <submittedName>
        <fullName evidence="7">Iron uptake transporter permease EfeU</fullName>
    </submittedName>
</protein>
<reference evidence="8" key="1">
    <citation type="journal article" date="2019" name="Int. J. Syst. Evol. Microbiol.">
        <title>The Global Catalogue of Microorganisms (GCM) 10K type strain sequencing project: providing services to taxonomists for standard genome sequencing and annotation.</title>
        <authorList>
            <consortium name="The Broad Institute Genomics Platform"/>
            <consortium name="The Broad Institute Genome Sequencing Center for Infectious Disease"/>
            <person name="Wu L."/>
            <person name="Ma J."/>
        </authorList>
    </citation>
    <scope>NUCLEOTIDE SEQUENCE [LARGE SCALE GENOMIC DNA]</scope>
    <source>
        <strain evidence="8">CGMCC 4.7645</strain>
    </source>
</reference>
<feature type="transmembrane region" description="Helical" evidence="6">
    <location>
        <begin position="71"/>
        <end position="89"/>
    </location>
</feature>
<keyword evidence="5 6" id="KW-0472">Membrane</keyword>
<evidence type="ECO:0000256" key="2">
    <source>
        <dbReference type="ARBA" id="ARBA00008333"/>
    </source>
</evidence>
<feature type="transmembrane region" description="Helical" evidence="6">
    <location>
        <begin position="146"/>
        <end position="167"/>
    </location>
</feature>
<gene>
    <name evidence="7" type="primary">efeU</name>
    <name evidence="7" type="ORF">ACFSXZ_28280</name>
</gene>
<dbReference type="Proteomes" id="UP001597417">
    <property type="component" value="Unassembled WGS sequence"/>
</dbReference>
<dbReference type="EMBL" id="JBHUKR010000017">
    <property type="protein sequence ID" value="MFD2420235.1"/>
    <property type="molecule type" value="Genomic_DNA"/>
</dbReference>
<accession>A0ABW5G0Y9</accession>
<dbReference type="InterPro" id="IPR004923">
    <property type="entry name" value="FTR1/Fip1/EfeU"/>
</dbReference>
<feature type="transmembrane region" description="Helical" evidence="6">
    <location>
        <begin position="6"/>
        <end position="26"/>
    </location>
</feature>
<keyword evidence="4 6" id="KW-1133">Transmembrane helix</keyword>
<feature type="transmembrane region" description="Helical" evidence="6">
    <location>
        <begin position="109"/>
        <end position="126"/>
    </location>
</feature>
<keyword evidence="3 6" id="KW-0812">Transmembrane</keyword>
<dbReference type="PANTHER" id="PTHR31632">
    <property type="entry name" value="IRON TRANSPORTER FTH1"/>
    <property type="match status" value="1"/>
</dbReference>
<sequence>MIPTLVIGLREGVEASLIVGIIAAFLRRSGRRDALRQVWIGVAAAVVLCLAIGIGLITLSQELPQRAQEGLETVIGVFAVVMVTFMIVWMSRHARGMKRELEEQADNALAQGSATALVAMAFLAVLREGFETAVFLVSVIQNSSSVGSGTAGALIGLVVAVGIGYGIYRGGVRLNLGRFFKVTGLVLVLVAAGLMMGAAHTAHEAGWLTVGQTQAFDLSWLVRPGTVLSSLLTGVLGWQPRPTVVEAVVWLAYAVPMLVYVGWPRRQARKPAPAVTVGEPNAEGA</sequence>
<evidence type="ECO:0000256" key="3">
    <source>
        <dbReference type="ARBA" id="ARBA00022692"/>
    </source>
</evidence>
<comment type="caution">
    <text evidence="7">The sequence shown here is derived from an EMBL/GenBank/DDBJ whole genome shotgun (WGS) entry which is preliminary data.</text>
</comment>
<evidence type="ECO:0000313" key="7">
    <source>
        <dbReference type="EMBL" id="MFD2420235.1"/>
    </source>
</evidence>
<dbReference type="PANTHER" id="PTHR31632:SF2">
    <property type="entry name" value="PLASMA MEMBRANE IRON PERMEASE"/>
    <property type="match status" value="1"/>
</dbReference>
<dbReference type="RefSeq" id="WP_378268259.1">
    <property type="nucleotide sequence ID" value="NZ_JBHUKR010000017.1"/>
</dbReference>
<evidence type="ECO:0000256" key="1">
    <source>
        <dbReference type="ARBA" id="ARBA00004141"/>
    </source>
</evidence>
<comment type="similarity">
    <text evidence="2">Belongs to the oxidase-dependent Fe transporter (OFeT) (TC 9.A.10.1) family.</text>
</comment>
<name>A0ABW5G0Y9_9PSEU</name>
<keyword evidence="8" id="KW-1185">Reference proteome</keyword>
<comment type="subcellular location">
    <subcellularLocation>
        <location evidence="1">Membrane</location>
        <topology evidence="1">Multi-pass membrane protein</topology>
    </subcellularLocation>
</comment>
<feature type="transmembrane region" description="Helical" evidence="6">
    <location>
        <begin position="244"/>
        <end position="263"/>
    </location>
</feature>
<dbReference type="Pfam" id="PF03239">
    <property type="entry name" value="FTR1"/>
    <property type="match status" value="1"/>
</dbReference>
<proteinExistence type="inferred from homology"/>
<organism evidence="7 8">
    <name type="scientific">Amycolatopsis pigmentata</name>
    <dbReference type="NCBI Taxonomy" id="450801"/>
    <lineage>
        <taxon>Bacteria</taxon>
        <taxon>Bacillati</taxon>
        <taxon>Actinomycetota</taxon>
        <taxon>Actinomycetes</taxon>
        <taxon>Pseudonocardiales</taxon>
        <taxon>Pseudonocardiaceae</taxon>
        <taxon>Amycolatopsis</taxon>
    </lineage>
</organism>
<evidence type="ECO:0000313" key="8">
    <source>
        <dbReference type="Proteomes" id="UP001597417"/>
    </source>
</evidence>
<evidence type="ECO:0000256" key="5">
    <source>
        <dbReference type="ARBA" id="ARBA00023136"/>
    </source>
</evidence>
<evidence type="ECO:0000256" key="4">
    <source>
        <dbReference type="ARBA" id="ARBA00022989"/>
    </source>
</evidence>